<reference evidence="2 3" key="1">
    <citation type="submission" date="2019-08" db="EMBL/GenBank/DDBJ databases">
        <authorList>
            <person name="Luo N."/>
        </authorList>
    </citation>
    <scope>NUCLEOTIDE SEQUENCE [LARGE SCALE GENOMIC DNA]</scope>
    <source>
        <strain evidence="2 3">NCIMB 9442</strain>
    </source>
</reference>
<evidence type="ECO:0000313" key="3">
    <source>
        <dbReference type="Proteomes" id="UP001194469"/>
    </source>
</evidence>
<keyword evidence="2" id="KW-0456">Lyase</keyword>
<dbReference type="SUPFAM" id="SSF56752">
    <property type="entry name" value="D-aminoacid aminotransferase-like PLP-dependent enzymes"/>
    <property type="match status" value="1"/>
</dbReference>
<accession>A0ABS0J0U1</accession>
<dbReference type="InterPro" id="IPR001544">
    <property type="entry name" value="Aminotrans_IV"/>
</dbReference>
<dbReference type="Gene3D" id="3.20.10.10">
    <property type="entry name" value="D-amino Acid Aminotransferase, subunit A, domain 2"/>
    <property type="match status" value="1"/>
</dbReference>
<dbReference type="Gene3D" id="3.30.470.10">
    <property type="match status" value="1"/>
</dbReference>
<dbReference type="EMBL" id="VRYY01000064">
    <property type="protein sequence ID" value="MBG3876019.1"/>
    <property type="molecule type" value="Genomic_DNA"/>
</dbReference>
<keyword evidence="3" id="KW-1185">Reference proteome</keyword>
<dbReference type="PANTHER" id="PTHR42743:SF22">
    <property type="entry name" value="D-AMINO-ACID TRANSAMINASE, CHLOROPLASTIC"/>
    <property type="match status" value="1"/>
</dbReference>
<proteinExistence type="inferred from homology"/>
<dbReference type="Proteomes" id="UP001194469">
    <property type="component" value="Unassembled WGS sequence"/>
</dbReference>
<evidence type="ECO:0000256" key="1">
    <source>
        <dbReference type="ARBA" id="ARBA00009320"/>
    </source>
</evidence>
<dbReference type="GO" id="GO:0016829">
    <property type="term" value="F:lyase activity"/>
    <property type="evidence" value="ECO:0007669"/>
    <property type="project" value="UniProtKB-KW"/>
</dbReference>
<comment type="caution">
    <text evidence="2">The sequence shown here is derived from an EMBL/GenBank/DDBJ whole genome shotgun (WGS) entry which is preliminary data.</text>
</comment>
<organism evidence="2 3">
    <name type="scientific">Nitratidesulfovibrio oxamicus</name>
    <dbReference type="NCBI Taxonomy" id="32016"/>
    <lineage>
        <taxon>Bacteria</taxon>
        <taxon>Pseudomonadati</taxon>
        <taxon>Thermodesulfobacteriota</taxon>
        <taxon>Desulfovibrionia</taxon>
        <taxon>Desulfovibrionales</taxon>
        <taxon>Desulfovibrionaceae</taxon>
        <taxon>Nitratidesulfovibrio</taxon>
    </lineage>
</organism>
<name>A0ABS0J0U1_9BACT</name>
<dbReference type="InterPro" id="IPR036038">
    <property type="entry name" value="Aminotransferase-like"/>
</dbReference>
<comment type="similarity">
    <text evidence="1">Belongs to the class-IV pyridoxal-phosphate-dependent aminotransferase family.</text>
</comment>
<gene>
    <name evidence="2" type="ORF">FVW20_02995</name>
</gene>
<evidence type="ECO:0000313" key="2">
    <source>
        <dbReference type="EMBL" id="MBG3876019.1"/>
    </source>
</evidence>
<dbReference type="PANTHER" id="PTHR42743">
    <property type="entry name" value="AMINO-ACID AMINOTRANSFERASE"/>
    <property type="match status" value="1"/>
</dbReference>
<dbReference type="InterPro" id="IPR043132">
    <property type="entry name" value="BCAT-like_C"/>
</dbReference>
<dbReference type="InterPro" id="IPR043131">
    <property type="entry name" value="BCAT-like_N"/>
</dbReference>
<dbReference type="RefSeq" id="WP_196608236.1">
    <property type="nucleotide sequence ID" value="NZ_VRYY01000064.1"/>
</dbReference>
<dbReference type="InterPro" id="IPR050571">
    <property type="entry name" value="Class-IV_PLP-Dep_Aminotrnsfr"/>
</dbReference>
<dbReference type="Pfam" id="PF01063">
    <property type="entry name" value="Aminotran_4"/>
    <property type="match status" value="1"/>
</dbReference>
<sequence length="313" mass="34440">MIPVLDTDDYVARLLSRGRPGEAGIIAFYEHRVGAICRNPRLMLMPLDDHLAHRGDGIFESMKYLHRRIYQLDAHLERMRRSAAGLYLAPPCTWERLREIIIEVAKAGGEADGSIRVLVGRGPGGFGIDPAECPEPSLYVAAYHFTPRPEAWFDKGLTAFRSSIPAKQGYLARIKNANYLPNVLMTREAHERGMDVPFSFDDDGCLAETAIANVALVDQAGTLVVPEFTNALAGTTVLRAVELAQGEVPVSFRKVREEELHAAREILVLGTSSDCVAVVAYEGRPVADGRPGPVSRRLRALLQADLMEHGIPF</sequence>
<protein>
    <submittedName>
        <fullName evidence="2">Aminodeoxychorismate lyase</fullName>
    </submittedName>
</protein>